<evidence type="ECO:0000313" key="1">
    <source>
        <dbReference type="EMBL" id="KAD4384523.1"/>
    </source>
</evidence>
<reference evidence="1 2" key="1">
    <citation type="submission" date="2019-05" db="EMBL/GenBank/DDBJ databases">
        <title>Mikania micrantha, genome provides insights into the molecular mechanism of rapid growth.</title>
        <authorList>
            <person name="Liu B."/>
        </authorList>
    </citation>
    <scope>NUCLEOTIDE SEQUENCE [LARGE SCALE GENOMIC DNA]</scope>
    <source>
        <strain evidence="1">NLD-2019</strain>
        <tissue evidence="1">Leaf</tissue>
    </source>
</reference>
<organism evidence="1 2">
    <name type="scientific">Mikania micrantha</name>
    <name type="common">bitter vine</name>
    <dbReference type="NCBI Taxonomy" id="192012"/>
    <lineage>
        <taxon>Eukaryota</taxon>
        <taxon>Viridiplantae</taxon>
        <taxon>Streptophyta</taxon>
        <taxon>Embryophyta</taxon>
        <taxon>Tracheophyta</taxon>
        <taxon>Spermatophyta</taxon>
        <taxon>Magnoliopsida</taxon>
        <taxon>eudicotyledons</taxon>
        <taxon>Gunneridae</taxon>
        <taxon>Pentapetalae</taxon>
        <taxon>asterids</taxon>
        <taxon>campanulids</taxon>
        <taxon>Asterales</taxon>
        <taxon>Asteraceae</taxon>
        <taxon>Asteroideae</taxon>
        <taxon>Heliantheae alliance</taxon>
        <taxon>Eupatorieae</taxon>
        <taxon>Mikania</taxon>
    </lineage>
</organism>
<comment type="caution">
    <text evidence="1">The sequence shown here is derived from an EMBL/GenBank/DDBJ whole genome shotgun (WGS) entry which is preliminary data.</text>
</comment>
<dbReference type="AlphaFoldDB" id="A0A5N6N3X1"/>
<gene>
    <name evidence="1" type="ORF">E3N88_24691</name>
</gene>
<keyword evidence="2" id="KW-1185">Reference proteome</keyword>
<sequence>MSWWDGDFFFGQYSDVSHVAEIYQDKTGTQSSEATNRPALPDHNEDVAGQTSYCQFDLNQEPCDDEDVNRECYGGEQSHPPKWPLKRKKLTLYTKIWTGIPMRAVDNGYVVVTGRSKKKKGTDDVNKIWLVCDRGGEHNSTTIFRREGADLQGVYVTRIARFNGLIDLEPAGMEAFHPVRLDRRMVLGMRIAQTFPRLGLRFSLDRGDFCLFFHRTS</sequence>
<accession>A0A5N6N3X1</accession>
<dbReference type="Proteomes" id="UP000326396">
    <property type="component" value="Linkage Group LG3"/>
</dbReference>
<dbReference type="EMBL" id="SZYD01000013">
    <property type="protein sequence ID" value="KAD4384523.1"/>
    <property type="molecule type" value="Genomic_DNA"/>
</dbReference>
<dbReference type="OrthoDB" id="1923014at2759"/>
<evidence type="ECO:0000313" key="2">
    <source>
        <dbReference type="Proteomes" id="UP000326396"/>
    </source>
</evidence>
<protein>
    <submittedName>
        <fullName evidence="1">Uncharacterized protein</fullName>
    </submittedName>
</protein>
<proteinExistence type="predicted"/>
<name>A0A5N6N3X1_9ASTR</name>